<dbReference type="Pfam" id="PF00149">
    <property type="entry name" value="Metallophos"/>
    <property type="match status" value="1"/>
</dbReference>
<evidence type="ECO:0000259" key="18">
    <source>
        <dbReference type="Pfam" id="PF00149"/>
    </source>
</evidence>
<evidence type="ECO:0000256" key="7">
    <source>
        <dbReference type="ARBA" id="ARBA00016378"/>
    </source>
</evidence>
<evidence type="ECO:0000256" key="8">
    <source>
        <dbReference type="ARBA" id="ARBA00022723"/>
    </source>
</evidence>
<evidence type="ECO:0000256" key="13">
    <source>
        <dbReference type="ARBA" id="ARBA00047486"/>
    </source>
</evidence>
<evidence type="ECO:0000256" key="14">
    <source>
        <dbReference type="ARBA" id="ARBA00047636"/>
    </source>
</evidence>
<comment type="subunit">
    <text evidence="3">Monomer.</text>
</comment>
<dbReference type="SUPFAM" id="SSF56300">
    <property type="entry name" value="Metallo-dependent phosphatases"/>
    <property type="match status" value="1"/>
</dbReference>
<evidence type="ECO:0000256" key="9">
    <source>
        <dbReference type="ARBA" id="ARBA00022801"/>
    </source>
</evidence>
<dbReference type="GeneTree" id="ENSGT00390000014667"/>
<evidence type="ECO:0000256" key="15">
    <source>
        <dbReference type="ARBA" id="ARBA00047894"/>
    </source>
</evidence>
<keyword evidence="17" id="KW-1133">Transmembrane helix</keyword>
<evidence type="ECO:0000256" key="12">
    <source>
        <dbReference type="ARBA" id="ARBA00032579"/>
    </source>
</evidence>
<dbReference type="EC" id="3.6.1.53" evidence="6"/>
<evidence type="ECO:0000313" key="20">
    <source>
        <dbReference type="Proteomes" id="UP000261360"/>
    </source>
</evidence>
<proteinExistence type="inferred from homology"/>
<accession>A0A3B4WET2</accession>
<evidence type="ECO:0000256" key="10">
    <source>
        <dbReference type="ARBA" id="ARBA00022833"/>
    </source>
</evidence>
<dbReference type="GO" id="GO:0047734">
    <property type="term" value="F:CDP-glycerol diphosphatase activity"/>
    <property type="evidence" value="ECO:0007669"/>
    <property type="project" value="UniProtKB-EC"/>
</dbReference>
<keyword evidence="17" id="KW-0812">Transmembrane</keyword>
<evidence type="ECO:0000313" key="19">
    <source>
        <dbReference type="Ensembl" id="ENSSLDP00000002911.1"/>
    </source>
</evidence>
<dbReference type="Proteomes" id="UP000261360">
    <property type="component" value="Unplaced"/>
</dbReference>
<dbReference type="GO" id="GO:0047631">
    <property type="term" value="F:ADP-ribose diphosphatase activity"/>
    <property type="evidence" value="ECO:0007669"/>
    <property type="project" value="UniProtKB-EC"/>
</dbReference>
<dbReference type="Ensembl" id="ENSSLDT00000003022.1">
    <property type="protein sequence ID" value="ENSSLDP00000002911.1"/>
    <property type="gene ID" value="ENSSLDG00000002337.1"/>
</dbReference>
<dbReference type="AlphaFoldDB" id="A0A3B4WET2"/>
<dbReference type="EC" id="3.6.1.16" evidence="4"/>
<dbReference type="GO" id="GO:0030145">
    <property type="term" value="F:manganese ion binding"/>
    <property type="evidence" value="ECO:0007669"/>
    <property type="project" value="Ensembl"/>
</dbReference>
<protein>
    <recommendedName>
        <fullName evidence="7">Manganese-dependent ADP-ribose/CDP-alcohol diphosphatase</fullName>
        <ecNumber evidence="5">3.6.1.13</ecNumber>
        <ecNumber evidence="4">3.6.1.16</ecNumber>
        <ecNumber evidence="6">3.6.1.53</ecNumber>
    </recommendedName>
    <alternativeName>
        <fullName evidence="12">ADPRibase-Mn</fullName>
    </alternativeName>
    <alternativeName>
        <fullName evidence="11">CDP-choline phosphohydrolase</fullName>
    </alternativeName>
</protein>
<comment type="cofactor">
    <cofactor evidence="1">
        <name>Mg(2+)</name>
        <dbReference type="ChEBI" id="CHEBI:18420"/>
    </cofactor>
</comment>
<evidence type="ECO:0000256" key="17">
    <source>
        <dbReference type="SAM" id="Phobius"/>
    </source>
</evidence>
<evidence type="ECO:0000256" key="3">
    <source>
        <dbReference type="ARBA" id="ARBA00011245"/>
    </source>
</evidence>
<dbReference type="GO" id="GO:0008663">
    <property type="term" value="F:2',3'-cyclic-nucleotide 2'-phosphodiesterase activity"/>
    <property type="evidence" value="ECO:0007669"/>
    <property type="project" value="Ensembl"/>
</dbReference>
<evidence type="ECO:0000256" key="5">
    <source>
        <dbReference type="ARBA" id="ARBA00012453"/>
    </source>
</evidence>
<keyword evidence="20" id="KW-1185">Reference proteome</keyword>
<keyword evidence="8" id="KW-0479">Metal-binding</keyword>
<reference evidence="19" key="1">
    <citation type="submission" date="2025-08" db="UniProtKB">
        <authorList>
            <consortium name="Ensembl"/>
        </authorList>
    </citation>
    <scope>IDENTIFICATION</scope>
</reference>
<feature type="transmembrane region" description="Helical" evidence="17">
    <location>
        <begin position="6"/>
        <end position="27"/>
    </location>
</feature>
<comment type="catalytic activity">
    <reaction evidence="13">
        <text>CDP-glycerol + H2O = sn-glycerol 3-phosphate + CMP + 2 H(+)</text>
        <dbReference type="Rhea" id="RHEA:21692"/>
        <dbReference type="ChEBI" id="CHEBI:15377"/>
        <dbReference type="ChEBI" id="CHEBI:15378"/>
        <dbReference type="ChEBI" id="CHEBI:57597"/>
        <dbReference type="ChEBI" id="CHEBI:58311"/>
        <dbReference type="ChEBI" id="CHEBI:60377"/>
        <dbReference type="EC" id="3.6.1.16"/>
    </reaction>
</comment>
<evidence type="ECO:0000256" key="11">
    <source>
        <dbReference type="ARBA" id="ARBA00030848"/>
    </source>
</evidence>
<evidence type="ECO:0000256" key="1">
    <source>
        <dbReference type="ARBA" id="ARBA00001946"/>
    </source>
</evidence>
<comment type="catalytic activity">
    <reaction evidence="16">
        <text>ADP-D-ribose + H2O = D-ribose 5-phosphate + AMP + 2 H(+)</text>
        <dbReference type="Rhea" id="RHEA:10412"/>
        <dbReference type="ChEBI" id="CHEBI:15377"/>
        <dbReference type="ChEBI" id="CHEBI:15378"/>
        <dbReference type="ChEBI" id="CHEBI:57967"/>
        <dbReference type="ChEBI" id="CHEBI:78346"/>
        <dbReference type="ChEBI" id="CHEBI:456215"/>
        <dbReference type="EC" id="3.6.1.13"/>
    </reaction>
</comment>
<dbReference type="InterPro" id="IPR004843">
    <property type="entry name" value="Calcineurin-like_PHP"/>
</dbReference>
<reference evidence="19" key="2">
    <citation type="submission" date="2025-09" db="UniProtKB">
        <authorList>
            <consortium name="Ensembl"/>
        </authorList>
    </citation>
    <scope>IDENTIFICATION</scope>
</reference>
<organism evidence="19 20">
    <name type="scientific">Seriola lalandi dorsalis</name>
    <dbReference type="NCBI Taxonomy" id="1841481"/>
    <lineage>
        <taxon>Eukaryota</taxon>
        <taxon>Metazoa</taxon>
        <taxon>Chordata</taxon>
        <taxon>Craniata</taxon>
        <taxon>Vertebrata</taxon>
        <taxon>Euteleostomi</taxon>
        <taxon>Actinopterygii</taxon>
        <taxon>Neopterygii</taxon>
        <taxon>Teleostei</taxon>
        <taxon>Neoteleostei</taxon>
        <taxon>Acanthomorphata</taxon>
        <taxon>Carangaria</taxon>
        <taxon>Carangiformes</taxon>
        <taxon>Carangidae</taxon>
        <taxon>Seriola</taxon>
    </lineage>
</organism>
<keyword evidence="9" id="KW-0378">Hydrolase</keyword>
<evidence type="ECO:0000256" key="2">
    <source>
        <dbReference type="ARBA" id="ARBA00006362"/>
    </source>
</evidence>
<dbReference type="InterPro" id="IPR029052">
    <property type="entry name" value="Metallo-depent_PP-like"/>
</dbReference>
<evidence type="ECO:0000256" key="16">
    <source>
        <dbReference type="ARBA" id="ARBA00049546"/>
    </source>
</evidence>
<dbReference type="STRING" id="1841481.ENSSLDP00000002911"/>
<sequence>MLLHHIHFFSISMVFIMSIFFPNSIILKDKAGSPYVTCRAQRRLLWILCSHSGGRQRKLNPSRLAGCQHVWRLRGHRSLVSVSCSGAAHTGNRQQLFPKTTPRMDDCAQQRPLFTFGVIADIQYADIDDGLNYTRTRRRYYRSSLQLLRNAQESWSESAVKPEFILQLGDIIDGFNKGHDASDRALDTVLRQLGSSPVEVHHVWGNHEFYNFSRSSLLSSKLNSSLLGDRSRARAGSDIYAYHFSPFPGFTFVVLDAYDVSLLGREESSEEYRSALSLIKQHNNNQDLNCPPVLEGLQQRFTMFNGGFSKDQLDWLDSVLSSADEKQQRVTIVSHLPVHPCSTTPICLAWNYDELLAVISSHSSVVCVMAGHDHDGGYYRDKDTGVHHLTLEGVIETPPDDNAFGTVSVYEDRMVLKGSGRIPNREFLFSRCHSDTDDRAG</sequence>
<dbReference type="CDD" id="cd07396">
    <property type="entry name" value="MPP_Nbla03831"/>
    <property type="match status" value="1"/>
</dbReference>
<dbReference type="InterPro" id="IPR041869">
    <property type="entry name" value="MPP_ADPRM"/>
</dbReference>
<keyword evidence="10" id="KW-0862">Zinc</keyword>
<comment type="similarity">
    <text evidence="2">Belongs to the ADPRibase-Mn family.</text>
</comment>
<dbReference type="EC" id="3.6.1.13" evidence="5"/>
<dbReference type="PANTHER" id="PTHR16509">
    <property type="match status" value="1"/>
</dbReference>
<dbReference type="PANTHER" id="PTHR16509:SF1">
    <property type="entry name" value="MANGANESE-DEPENDENT ADP-RIBOSE_CDP-ALCOHOL DIPHOSPHATASE"/>
    <property type="match status" value="1"/>
</dbReference>
<keyword evidence="17" id="KW-0472">Membrane</keyword>
<comment type="catalytic activity">
    <reaction evidence="15">
        <text>ADP-D-ribose + H2O = D-ribose 5-phosphate + AMP + 2 H(+)</text>
        <dbReference type="Rhea" id="RHEA:10412"/>
        <dbReference type="ChEBI" id="CHEBI:15377"/>
        <dbReference type="ChEBI" id="CHEBI:15378"/>
        <dbReference type="ChEBI" id="CHEBI:57967"/>
        <dbReference type="ChEBI" id="CHEBI:78346"/>
        <dbReference type="ChEBI" id="CHEBI:456215"/>
        <dbReference type="EC" id="3.6.1.53"/>
    </reaction>
</comment>
<feature type="domain" description="Calcineurin-like phosphoesterase" evidence="18">
    <location>
        <begin position="115"/>
        <end position="375"/>
    </location>
</feature>
<evidence type="ECO:0000256" key="4">
    <source>
        <dbReference type="ARBA" id="ARBA00012443"/>
    </source>
</evidence>
<dbReference type="Gene3D" id="3.60.21.10">
    <property type="match status" value="1"/>
</dbReference>
<name>A0A3B4WET2_SERLL</name>
<comment type="catalytic activity">
    <reaction evidence="14">
        <text>CDP-choline + H2O = phosphocholine + CMP + 2 H(+)</text>
        <dbReference type="Rhea" id="RHEA:32487"/>
        <dbReference type="ChEBI" id="CHEBI:15377"/>
        <dbReference type="ChEBI" id="CHEBI:15378"/>
        <dbReference type="ChEBI" id="CHEBI:58779"/>
        <dbReference type="ChEBI" id="CHEBI:60377"/>
        <dbReference type="ChEBI" id="CHEBI:295975"/>
        <dbReference type="EC" id="3.6.1.53"/>
    </reaction>
</comment>
<evidence type="ECO:0000256" key="6">
    <source>
        <dbReference type="ARBA" id="ARBA00012529"/>
    </source>
</evidence>